<evidence type="ECO:0000256" key="3">
    <source>
        <dbReference type="ARBA" id="ARBA00022989"/>
    </source>
</evidence>
<dbReference type="PANTHER" id="PTHR28304:SF2">
    <property type="entry name" value="PEROXISOMAL MEMBRANE PROTEIN PEX29"/>
    <property type="match status" value="1"/>
</dbReference>
<dbReference type="OrthoDB" id="74314at2759"/>
<dbReference type="GO" id="GO:0005778">
    <property type="term" value="C:peroxisomal membrane"/>
    <property type="evidence" value="ECO:0007669"/>
    <property type="project" value="TreeGrafter"/>
</dbReference>
<gene>
    <name evidence="8" type="ORF">EMCG_09098</name>
</gene>
<comment type="caution">
    <text evidence="8">The sequence shown here is derived from an EMBL/GenBank/DDBJ whole genome shotgun (WGS) entry which is preliminary data.</text>
</comment>
<proteinExistence type="predicted"/>
<feature type="transmembrane region" description="Helical" evidence="6">
    <location>
        <begin position="169"/>
        <end position="194"/>
    </location>
</feature>
<evidence type="ECO:0000313" key="8">
    <source>
        <dbReference type="EMBL" id="KKZ64991.1"/>
    </source>
</evidence>
<accession>A0A0G2JA25</accession>
<feature type="region of interest" description="Disordered" evidence="5">
    <location>
        <begin position="1"/>
        <end position="53"/>
    </location>
</feature>
<dbReference type="InterPro" id="IPR052816">
    <property type="entry name" value="Peroxisomal_Membrane_PEX28-32"/>
</dbReference>
<dbReference type="GO" id="GO:0007031">
    <property type="term" value="P:peroxisome organization"/>
    <property type="evidence" value="ECO:0007669"/>
    <property type="project" value="UniProtKB-ARBA"/>
</dbReference>
<evidence type="ECO:0000313" key="9">
    <source>
        <dbReference type="Proteomes" id="UP000034164"/>
    </source>
</evidence>
<evidence type="ECO:0000256" key="4">
    <source>
        <dbReference type="ARBA" id="ARBA00023136"/>
    </source>
</evidence>
<feature type="domain" description="TECPR1-like DysF" evidence="7">
    <location>
        <begin position="142"/>
        <end position="558"/>
    </location>
</feature>
<dbReference type="VEuPathDB" id="FungiDB:EMCG_09098"/>
<dbReference type="EMBL" id="LCZI01000708">
    <property type="protein sequence ID" value="KKZ64991.1"/>
    <property type="molecule type" value="Genomic_DNA"/>
</dbReference>
<feature type="transmembrane region" description="Helical" evidence="6">
    <location>
        <begin position="278"/>
        <end position="298"/>
    </location>
</feature>
<evidence type="ECO:0000259" key="7">
    <source>
        <dbReference type="Pfam" id="PF06398"/>
    </source>
</evidence>
<keyword evidence="2 6" id="KW-0812">Transmembrane</keyword>
<feature type="compositionally biased region" description="Low complexity" evidence="5">
    <location>
        <begin position="21"/>
        <end position="48"/>
    </location>
</feature>
<name>A0A0G2JA25_9EURO</name>
<dbReference type="PANTHER" id="PTHR28304">
    <property type="entry name" value="PEROXISOMAL MEMBRANE PROTEIN PEX29"/>
    <property type="match status" value="1"/>
</dbReference>
<evidence type="ECO:0000256" key="2">
    <source>
        <dbReference type="ARBA" id="ARBA00022692"/>
    </source>
</evidence>
<feature type="region of interest" description="Disordered" evidence="5">
    <location>
        <begin position="488"/>
        <end position="551"/>
    </location>
</feature>
<dbReference type="InterPro" id="IPR010482">
    <property type="entry name" value="TECPR1-like_DysF"/>
</dbReference>
<protein>
    <recommendedName>
        <fullName evidence="7">TECPR1-like DysF domain-containing protein</fullName>
    </recommendedName>
</protein>
<dbReference type="Pfam" id="PF06398">
    <property type="entry name" value="Pex24p"/>
    <property type="match status" value="1"/>
</dbReference>
<evidence type="ECO:0000256" key="1">
    <source>
        <dbReference type="ARBA" id="ARBA00004141"/>
    </source>
</evidence>
<comment type="subcellular location">
    <subcellularLocation>
        <location evidence="1">Membrane</location>
        <topology evidence="1">Multi-pass membrane protein</topology>
    </subcellularLocation>
</comment>
<evidence type="ECO:0000256" key="5">
    <source>
        <dbReference type="SAM" id="MobiDB-lite"/>
    </source>
</evidence>
<sequence>MDEFTADAFVNREDPIPVTSSPPHSSENSPSPAGKKGGNASAKSGLSAQRVKQKFQGAKSDAKAMGDWTAGVSIQERLLAKLWQQVIPVDGPGEDPDSLTNKPSTMHIDRPAFSLPTMSNNFRRFNARHDLYLLFFCLLLCRIGIVFLFQDRVINVLSWQTPTHTLSFLFVYSFICLDPYLLIILPFAVFLLFIMVPGFLARHPPPPASSTTAYYSYEGPALAPAQTIKPASETSKDFFRNMRDLQNSMADFANLHDATVSLLSPATNFSNETLSSTLFLMLTILSAILFLTVHLIPWRMLCLIGGNAAIIGTNPSVAAVMQQITQQMKDASTEAQNTAGNAFYTIFGIALPSSPSALVTLLKSAAAISLDTYPEEREVEIFELQHKTLSPYSATSDWESFVFTPTPYDPLSPSRIAGDRPRGTRFFEDVKPPLGWKWKGKKWQLDLECREWVIERMITGVEFEVPGSSGSGVGEEVGGWVWDLPFHPPDEDAYNDDDDDDDDDDLAYGDSYEPKGKANNAEQKANSKGKGKLVKRDFEESHTGTGGTGEWRRRRWVRVVQRISVDDSGSEAG</sequence>
<organism evidence="8 9">
    <name type="scientific">[Emmonsia] crescens</name>
    <dbReference type="NCBI Taxonomy" id="73230"/>
    <lineage>
        <taxon>Eukaryota</taxon>
        <taxon>Fungi</taxon>
        <taxon>Dikarya</taxon>
        <taxon>Ascomycota</taxon>
        <taxon>Pezizomycotina</taxon>
        <taxon>Eurotiomycetes</taxon>
        <taxon>Eurotiomycetidae</taxon>
        <taxon>Onygenales</taxon>
        <taxon>Ajellomycetaceae</taxon>
        <taxon>Emergomyces</taxon>
    </lineage>
</organism>
<keyword evidence="3 6" id="KW-1133">Transmembrane helix</keyword>
<dbReference type="Proteomes" id="UP000034164">
    <property type="component" value="Unassembled WGS sequence"/>
</dbReference>
<keyword evidence="4 6" id="KW-0472">Membrane</keyword>
<dbReference type="AlphaFoldDB" id="A0A0G2JA25"/>
<reference evidence="9" key="1">
    <citation type="journal article" date="2015" name="PLoS Genet.">
        <title>The dynamic genome and transcriptome of the human fungal pathogen Blastomyces and close relative Emmonsia.</title>
        <authorList>
            <person name="Munoz J.F."/>
            <person name="Gauthier G.M."/>
            <person name="Desjardins C.A."/>
            <person name="Gallo J.E."/>
            <person name="Holder J."/>
            <person name="Sullivan T.D."/>
            <person name="Marty A.J."/>
            <person name="Carmen J.C."/>
            <person name="Chen Z."/>
            <person name="Ding L."/>
            <person name="Gujja S."/>
            <person name="Magrini V."/>
            <person name="Misas E."/>
            <person name="Mitreva M."/>
            <person name="Priest M."/>
            <person name="Saif S."/>
            <person name="Whiston E.A."/>
            <person name="Young S."/>
            <person name="Zeng Q."/>
            <person name="Goldman W.E."/>
            <person name="Mardis E.R."/>
            <person name="Taylor J.W."/>
            <person name="McEwen J.G."/>
            <person name="Clay O.K."/>
            <person name="Klein B.S."/>
            <person name="Cuomo C.A."/>
        </authorList>
    </citation>
    <scope>NUCLEOTIDE SEQUENCE [LARGE SCALE GENOMIC DNA]</scope>
    <source>
        <strain evidence="9">UAMH 3008</strain>
    </source>
</reference>
<evidence type="ECO:0000256" key="6">
    <source>
        <dbReference type="SAM" id="Phobius"/>
    </source>
</evidence>
<feature type="compositionally biased region" description="Acidic residues" evidence="5">
    <location>
        <begin position="491"/>
        <end position="507"/>
    </location>
</feature>
<feature type="transmembrane region" description="Helical" evidence="6">
    <location>
        <begin position="131"/>
        <end position="149"/>
    </location>
</feature>